<dbReference type="AlphaFoldDB" id="A0AAD8XTY0"/>
<dbReference type="EMBL" id="JATAAI010000048">
    <property type="protein sequence ID" value="KAK1733519.1"/>
    <property type="molecule type" value="Genomic_DNA"/>
</dbReference>
<dbReference type="PANTHER" id="PTHR45661:SF3">
    <property type="entry name" value="IG-LIKE DOMAIN-CONTAINING PROTEIN"/>
    <property type="match status" value="1"/>
</dbReference>
<dbReference type="SUPFAM" id="SSF52058">
    <property type="entry name" value="L domain-like"/>
    <property type="match status" value="1"/>
</dbReference>
<sequence length="297" mass="33989">MAADGWYIYYGRDGEIIARHVTRVCIHESVTVIPAHAFYKNLDIEEVECHDRVKTVEEHAFCGCFSLRRVIMPGVKVVDRRAFYYCKALTDVECGKLEIIRHRAFMRCESLTIINLPSAKIVENSVFCDCTALTTISFGKELESIEDEAFGGCTSLQRITIPLKDGMLTHDIIFIGCDNLKHVDLVEGEQLHDTIASLQLEEWRNDMNEEIDSINQILPTTPAGSGWDDDEGEKARVIRGWIRSVLRKVIHYKAEHQRLLDEEVATTLQLVLPRDIVMNNVRPFLELPSYTFELDEE</sequence>
<dbReference type="Proteomes" id="UP001224775">
    <property type="component" value="Unassembled WGS sequence"/>
</dbReference>
<proteinExistence type="predicted"/>
<gene>
    <name evidence="1" type="ORF">QTG54_015807</name>
</gene>
<dbReference type="InterPro" id="IPR032675">
    <property type="entry name" value="LRR_dom_sf"/>
</dbReference>
<comment type="caution">
    <text evidence="1">The sequence shown here is derived from an EMBL/GenBank/DDBJ whole genome shotgun (WGS) entry which is preliminary data.</text>
</comment>
<keyword evidence="2" id="KW-1185">Reference proteome</keyword>
<dbReference type="Gene3D" id="3.80.10.10">
    <property type="entry name" value="Ribonuclease Inhibitor"/>
    <property type="match status" value="1"/>
</dbReference>
<dbReference type="Pfam" id="PF13306">
    <property type="entry name" value="LRR_5"/>
    <property type="match status" value="1"/>
</dbReference>
<name>A0AAD8XTY0_9STRA</name>
<dbReference type="PANTHER" id="PTHR45661">
    <property type="entry name" value="SURFACE ANTIGEN"/>
    <property type="match status" value="1"/>
</dbReference>
<evidence type="ECO:0000313" key="2">
    <source>
        <dbReference type="Proteomes" id="UP001224775"/>
    </source>
</evidence>
<reference evidence="1" key="1">
    <citation type="submission" date="2023-06" db="EMBL/GenBank/DDBJ databases">
        <title>Survivors Of The Sea: Transcriptome response of Skeletonema marinoi to long-term dormancy.</title>
        <authorList>
            <person name="Pinder M.I.M."/>
            <person name="Kourtchenko O."/>
            <person name="Robertson E.K."/>
            <person name="Larsson T."/>
            <person name="Maumus F."/>
            <person name="Osuna-Cruz C.M."/>
            <person name="Vancaester E."/>
            <person name="Stenow R."/>
            <person name="Vandepoele K."/>
            <person name="Ploug H."/>
            <person name="Bruchert V."/>
            <person name="Godhe A."/>
            <person name="Topel M."/>
        </authorList>
    </citation>
    <scope>NUCLEOTIDE SEQUENCE</scope>
    <source>
        <strain evidence="1">R05AC</strain>
    </source>
</reference>
<evidence type="ECO:0000313" key="1">
    <source>
        <dbReference type="EMBL" id="KAK1733519.1"/>
    </source>
</evidence>
<protein>
    <recommendedName>
        <fullName evidence="3">Leucine-rich repeat domain-containing protein</fullName>
    </recommendedName>
</protein>
<evidence type="ECO:0008006" key="3">
    <source>
        <dbReference type="Google" id="ProtNLM"/>
    </source>
</evidence>
<organism evidence="1 2">
    <name type="scientific">Skeletonema marinoi</name>
    <dbReference type="NCBI Taxonomy" id="267567"/>
    <lineage>
        <taxon>Eukaryota</taxon>
        <taxon>Sar</taxon>
        <taxon>Stramenopiles</taxon>
        <taxon>Ochrophyta</taxon>
        <taxon>Bacillariophyta</taxon>
        <taxon>Coscinodiscophyceae</taxon>
        <taxon>Thalassiosirophycidae</taxon>
        <taxon>Thalassiosirales</taxon>
        <taxon>Skeletonemataceae</taxon>
        <taxon>Skeletonema</taxon>
        <taxon>Skeletonema marinoi-dohrnii complex</taxon>
    </lineage>
</organism>
<dbReference type="InterPro" id="IPR026906">
    <property type="entry name" value="LRR_5"/>
</dbReference>
<dbReference type="InterPro" id="IPR053139">
    <property type="entry name" value="Surface_bspA-like"/>
</dbReference>
<accession>A0AAD8XTY0</accession>